<gene>
    <name evidence="2" type="ORF">SEMRO_39_G024000.1</name>
</gene>
<feature type="compositionally biased region" description="Basic and acidic residues" evidence="1">
    <location>
        <begin position="207"/>
        <end position="217"/>
    </location>
</feature>
<evidence type="ECO:0000313" key="3">
    <source>
        <dbReference type="Proteomes" id="UP001153069"/>
    </source>
</evidence>
<feature type="compositionally biased region" description="Basic residues" evidence="1">
    <location>
        <begin position="612"/>
        <end position="631"/>
    </location>
</feature>
<feature type="compositionally biased region" description="Basic and acidic residues" evidence="1">
    <location>
        <begin position="39"/>
        <end position="59"/>
    </location>
</feature>
<reference evidence="2" key="1">
    <citation type="submission" date="2020-06" db="EMBL/GenBank/DDBJ databases">
        <authorList>
            <consortium name="Plant Systems Biology data submission"/>
        </authorList>
    </citation>
    <scope>NUCLEOTIDE SEQUENCE</scope>
    <source>
        <strain evidence="2">D6</strain>
    </source>
</reference>
<comment type="caution">
    <text evidence="2">The sequence shown here is derived from an EMBL/GenBank/DDBJ whole genome shotgun (WGS) entry which is preliminary data.</text>
</comment>
<dbReference type="AlphaFoldDB" id="A0A9N8DDF1"/>
<feature type="compositionally biased region" description="Low complexity" evidence="1">
    <location>
        <begin position="229"/>
        <end position="242"/>
    </location>
</feature>
<dbReference type="EMBL" id="CAICTM010000039">
    <property type="protein sequence ID" value="CAB9498470.1"/>
    <property type="molecule type" value="Genomic_DNA"/>
</dbReference>
<evidence type="ECO:0000313" key="2">
    <source>
        <dbReference type="EMBL" id="CAB9498470.1"/>
    </source>
</evidence>
<protein>
    <submittedName>
        <fullName evidence="2">Uncharacterized protein</fullName>
    </submittedName>
</protein>
<feature type="region of interest" description="Disordered" evidence="1">
    <location>
        <begin position="39"/>
        <end position="87"/>
    </location>
</feature>
<name>A0A9N8DDF1_9STRA</name>
<feature type="compositionally biased region" description="Polar residues" evidence="1">
    <location>
        <begin position="588"/>
        <end position="604"/>
    </location>
</feature>
<evidence type="ECO:0000256" key="1">
    <source>
        <dbReference type="SAM" id="MobiDB-lite"/>
    </source>
</evidence>
<dbReference type="Proteomes" id="UP001153069">
    <property type="component" value="Unassembled WGS sequence"/>
</dbReference>
<feature type="region of interest" description="Disordered" evidence="1">
    <location>
        <begin position="579"/>
        <end position="642"/>
    </location>
</feature>
<organism evidence="2 3">
    <name type="scientific">Seminavis robusta</name>
    <dbReference type="NCBI Taxonomy" id="568900"/>
    <lineage>
        <taxon>Eukaryota</taxon>
        <taxon>Sar</taxon>
        <taxon>Stramenopiles</taxon>
        <taxon>Ochrophyta</taxon>
        <taxon>Bacillariophyta</taxon>
        <taxon>Bacillariophyceae</taxon>
        <taxon>Bacillariophycidae</taxon>
        <taxon>Naviculales</taxon>
        <taxon>Naviculaceae</taxon>
        <taxon>Seminavis</taxon>
    </lineage>
</organism>
<keyword evidence="3" id="KW-1185">Reference proteome</keyword>
<proteinExistence type="predicted"/>
<sequence length="671" mass="77134">MASRSTALEILDDVGTQIDQERAKCLKLEAQIEQLLREQKQEKQMQQRQKERLMDDSSSRSHSSRRSAASKTAGTVTSTTATATPTISPREFMALQAQVDGTKDIVEALTCERPAMAAAIRRGGDDKILPLELVRLLEVLPWHPYVQERINVHDAIYEWQCYDYENQQWRGDLVSFPDFFLALPTGQQHQQQQSCHSDDDGEEQEAESEKDYDDTTIKNESQSDDDDLNTSSTSITSISSTHSSEKALVSDSSQRSQQSRRRNSNKAPGIDFWANLLLNSHHHHHHRNDSFNVRPRQERQVVLTNSTLTQRYALRATEGYPLPKPNTSGTWKWVGQWKIDKQHINAQGGEDMDASATSDGLRCDADGWTYAREASHFVLWNAHKLWGRQDDASNCTCRSKPQTFAPDHCGPHCRYNDELQQQHGPLLRRRKWIRQRVLVDFPYASKSTLEYLRIHAENASLSLATYELAGRLRETTTTYQHVKHHWDMCHKTNQVRLQHYQMKWEHHEELIKKLRYGKFKRKIFELSCSQDDILPIIANPAMFWQLQQALRQSGAITNAMLQQGIHFYIQDHVRRQQASQRALVVPRQPQTDKQTQSKLGTNAGSSSLSSSKQRHHKNGKKEKKRKSKRASKSLVRPSDNNNCYVGANETMNYYCKVLKPHTVLCRPTGSR</sequence>
<feature type="compositionally biased region" description="Low complexity" evidence="1">
    <location>
        <begin position="66"/>
        <end position="87"/>
    </location>
</feature>
<accession>A0A9N8DDF1</accession>
<feature type="region of interest" description="Disordered" evidence="1">
    <location>
        <begin position="187"/>
        <end position="267"/>
    </location>
</feature>